<evidence type="ECO:0000313" key="2">
    <source>
        <dbReference type="EMBL" id="MBB3157566.1"/>
    </source>
</evidence>
<comment type="caution">
    <text evidence="2">The sequence shown here is derived from an EMBL/GenBank/DDBJ whole genome shotgun (WGS) entry which is preliminary data.</text>
</comment>
<accession>A0A7W5CH50</accession>
<protein>
    <submittedName>
        <fullName evidence="2">Uncharacterized protein</fullName>
    </submittedName>
</protein>
<evidence type="ECO:0000313" key="3">
    <source>
        <dbReference type="Proteomes" id="UP000543579"/>
    </source>
</evidence>
<organism evidence="2 3">
    <name type="scientific">Microbacterium proteolyticum</name>
    <dbReference type="NCBI Taxonomy" id="1572644"/>
    <lineage>
        <taxon>Bacteria</taxon>
        <taxon>Bacillati</taxon>
        <taxon>Actinomycetota</taxon>
        <taxon>Actinomycetes</taxon>
        <taxon>Micrococcales</taxon>
        <taxon>Microbacteriaceae</taxon>
        <taxon>Microbacterium</taxon>
    </lineage>
</organism>
<gene>
    <name evidence="2" type="ORF">FHS07_001250</name>
</gene>
<feature type="region of interest" description="Disordered" evidence="1">
    <location>
        <begin position="83"/>
        <end position="121"/>
    </location>
</feature>
<feature type="region of interest" description="Disordered" evidence="1">
    <location>
        <begin position="31"/>
        <end position="52"/>
    </location>
</feature>
<dbReference type="EMBL" id="JACHXY010000001">
    <property type="protein sequence ID" value="MBB3157566.1"/>
    <property type="molecule type" value="Genomic_DNA"/>
</dbReference>
<evidence type="ECO:0000256" key="1">
    <source>
        <dbReference type="SAM" id="MobiDB-lite"/>
    </source>
</evidence>
<sequence length="251" mass="26767">MGIRVRFADPHVIASGRISLHAPLAGALRRAHPHPPPLRTAGGTAGRGGPLADSTVLSAAAGAPLRPGLPSCRAHRPADGVTACSARAPPVGNGMSRPRQLGRSGPYPRDPRSAPNRRRRRIGTRLCTRAISARAASVRCDPYIPHSVRRDIVHRSAHPPLRLSLPAGDSGHVSRETSALQQLGAGEVWGLRRTPAAVAMHCVVAVVSARSIWSATDRPRTRCHDTDHSNQGEGAPKPARRLRAARRVSRR</sequence>
<feature type="compositionally biased region" description="Basic and acidic residues" evidence="1">
    <location>
        <begin position="218"/>
        <end position="230"/>
    </location>
</feature>
<feature type="region of interest" description="Disordered" evidence="1">
    <location>
        <begin position="218"/>
        <end position="251"/>
    </location>
</feature>
<dbReference type="Proteomes" id="UP000543579">
    <property type="component" value="Unassembled WGS sequence"/>
</dbReference>
<reference evidence="2 3" key="1">
    <citation type="submission" date="2020-08" db="EMBL/GenBank/DDBJ databases">
        <title>Genomic Encyclopedia of Type Strains, Phase III (KMG-III): the genomes of soil and plant-associated and newly described type strains.</title>
        <authorList>
            <person name="Whitman W."/>
        </authorList>
    </citation>
    <scope>NUCLEOTIDE SEQUENCE [LARGE SCALE GENOMIC DNA]</scope>
    <source>
        <strain evidence="2 3">CECT 8356</strain>
    </source>
</reference>
<proteinExistence type="predicted"/>
<dbReference type="AlphaFoldDB" id="A0A7W5CH50"/>
<feature type="compositionally biased region" description="Basic residues" evidence="1">
    <location>
        <begin position="238"/>
        <end position="251"/>
    </location>
</feature>
<name>A0A7W5CH50_9MICO</name>